<feature type="compositionally biased region" description="Pro residues" evidence="1">
    <location>
        <begin position="58"/>
        <end position="71"/>
    </location>
</feature>
<feature type="compositionally biased region" description="Gly residues" evidence="1">
    <location>
        <begin position="10"/>
        <end position="22"/>
    </location>
</feature>
<feature type="region of interest" description="Disordered" evidence="1">
    <location>
        <begin position="194"/>
        <end position="218"/>
    </location>
</feature>
<sequence>MPGNYPPGGRDAGPGPARGSGPGVYSSGGRASVPGARPSDPGTYSSGGRGERREPSGPGYPPAHVPPPPQYRPSWPSRGRPEAEPSWPSPGSQDPHEGGWSDRGRPAGEYGNPGYGRGPDDAGRRSGSARAGVATPSRAAGSASAGNRGNGRTGKDGDRLPSKLWMSILGGVTVVALVAVGTAGTLFMINDHGSGSASAHGSDKAKHDISNQQVDPKPLSTTEVFPAAAIAPDPAGPPYQVIKSEETGNCGIGAVGDLATLMTNQGCTQVVRATVFSPDKTYVITTGIFNLRDKAGAQAADDAIDASVGGKKGRFPGLAAGSGTDVIASSATQLGWDHEGHFLVYCVVARSDGKPIDSGDQATTKIINDMVEIDLKGTVIADRISPRPAPSGSNAPSQK</sequence>
<evidence type="ECO:0000313" key="4">
    <source>
        <dbReference type="Proteomes" id="UP000642748"/>
    </source>
</evidence>
<feature type="compositionally biased region" description="Low complexity" evidence="1">
    <location>
        <begin position="137"/>
        <end position="147"/>
    </location>
</feature>
<proteinExistence type="predicted"/>
<comment type="caution">
    <text evidence="3">The sequence shown here is derived from an EMBL/GenBank/DDBJ whole genome shotgun (WGS) entry which is preliminary data.</text>
</comment>
<name>A0A8J3QM37_9ACTN</name>
<feature type="region of interest" description="Disordered" evidence="1">
    <location>
        <begin position="1"/>
        <end position="161"/>
    </location>
</feature>
<gene>
    <name evidence="3" type="ORF">Raf01_03720</name>
</gene>
<accession>A0A8J3QM37</accession>
<keyword evidence="2" id="KW-0812">Transmembrane</keyword>
<keyword evidence="4" id="KW-1185">Reference proteome</keyword>
<evidence type="ECO:0000313" key="3">
    <source>
        <dbReference type="EMBL" id="GIH12200.1"/>
    </source>
</evidence>
<feature type="transmembrane region" description="Helical" evidence="2">
    <location>
        <begin position="164"/>
        <end position="189"/>
    </location>
</feature>
<evidence type="ECO:0000256" key="1">
    <source>
        <dbReference type="SAM" id="MobiDB-lite"/>
    </source>
</evidence>
<protein>
    <submittedName>
        <fullName evidence="3">Uncharacterized protein</fullName>
    </submittedName>
</protein>
<reference evidence="3" key="1">
    <citation type="submission" date="2021-01" db="EMBL/GenBank/DDBJ databases">
        <title>Whole genome shotgun sequence of Rugosimonospora africana NBRC 104875.</title>
        <authorList>
            <person name="Komaki H."/>
            <person name="Tamura T."/>
        </authorList>
    </citation>
    <scope>NUCLEOTIDE SEQUENCE</scope>
    <source>
        <strain evidence="3">NBRC 104875</strain>
    </source>
</reference>
<dbReference type="Proteomes" id="UP000642748">
    <property type="component" value="Unassembled WGS sequence"/>
</dbReference>
<keyword evidence="2" id="KW-1133">Transmembrane helix</keyword>
<organism evidence="3 4">
    <name type="scientific">Rugosimonospora africana</name>
    <dbReference type="NCBI Taxonomy" id="556532"/>
    <lineage>
        <taxon>Bacteria</taxon>
        <taxon>Bacillati</taxon>
        <taxon>Actinomycetota</taxon>
        <taxon>Actinomycetes</taxon>
        <taxon>Micromonosporales</taxon>
        <taxon>Micromonosporaceae</taxon>
        <taxon>Rugosimonospora</taxon>
    </lineage>
</organism>
<dbReference type="EMBL" id="BONZ01000006">
    <property type="protein sequence ID" value="GIH12200.1"/>
    <property type="molecule type" value="Genomic_DNA"/>
</dbReference>
<dbReference type="AlphaFoldDB" id="A0A8J3QM37"/>
<feature type="compositionally biased region" description="Basic and acidic residues" evidence="1">
    <location>
        <begin position="94"/>
        <end position="106"/>
    </location>
</feature>
<evidence type="ECO:0000256" key="2">
    <source>
        <dbReference type="SAM" id="Phobius"/>
    </source>
</evidence>
<keyword evidence="2" id="KW-0472">Membrane</keyword>